<evidence type="ECO:0000313" key="2">
    <source>
        <dbReference type="EMBL" id="SMX43310.1"/>
    </source>
</evidence>
<keyword evidence="3" id="KW-1185">Reference proteome</keyword>
<dbReference type="Pfam" id="PF04654">
    <property type="entry name" value="DUF599"/>
    <property type="match status" value="1"/>
</dbReference>
<feature type="transmembrane region" description="Helical" evidence="1">
    <location>
        <begin position="116"/>
        <end position="135"/>
    </location>
</feature>
<proteinExistence type="predicted"/>
<reference evidence="2 3" key="1">
    <citation type="submission" date="2017-05" db="EMBL/GenBank/DDBJ databases">
        <authorList>
            <person name="Song R."/>
            <person name="Chenine A.L."/>
            <person name="Ruprecht R.M."/>
        </authorList>
    </citation>
    <scope>NUCLEOTIDE SEQUENCE [LARGE SCALE GENOMIC DNA]</scope>
    <source>
        <strain evidence="2 3">CECT 8663</strain>
    </source>
</reference>
<feature type="transmembrane region" description="Helical" evidence="1">
    <location>
        <begin position="77"/>
        <end position="96"/>
    </location>
</feature>
<evidence type="ECO:0000313" key="3">
    <source>
        <dbReference type="Proteomes" id="UP000220836"/>
    </source>
</evidence>
<dbReference type="PANTHER" id="PTHR31881:SF6">
    <property type="entry name" value="OS09G0494600 PROTEIN"/>
    <property type="match status" value="1"/>
</dbReference>
<keyword evidence="1" id="KW-0472">Membrane</keyword>
<keyword evidence="1" id="KW-1133">Transmembrane helix</keyword>
<keyword evidence="1" id="KW-0812">Transmembrane</keyword>
<evidence type="ECO:0008006" key="4">
    <source>
        <dbReference type="Google" id="ProtNLM"/>
    </source>
</evidence>
<sequence length="237" mass="25903">MGWTTAIEALSQLDLIAVSCFLAVWLGISWFIENPPKRRPSTSQLMAQYRRIWMREFVTREPRIFDSQIIASLRQGTSFFASASMIAIGGGFALLGNADRLRGVAQDLTTGAADPVVVWELKLILMLVLAANAFLKFVWSHRLFGYCSILMAAVPNDPNDPIAMPRAMKAGEVNITAAKAYNRGLRSVYFGIASAAWLGGPIALMVATAFTLAVILRREFASISRAVLLEVSDSTVS</sequence>
<evidence type="ECO:0000256" key="1">
    <source>
        <dbReference type="SAM" id="Phobius"/>
    </source>
</evidence>
<dbReference type="PANTHER" id="PTHR31881">
    <property type="match status" value="1"/>
</dbReference>
<accession>A0A238KKQ7</accession>
<dbReference type="AlphaFoldDB" id="A0A238KKQ7"/>
<dbReference type="InterPro" id="IPR006747">
    <property type="entry name" value="DUF599"/>
</dbReference>
<dbReference type="RefSeq" id="WP_097805124.1">
    <property type="nucleotide sequence ID" value="NZ_FXYH01000009.1"/>
</dbReference>
<protein>
    <recommendedName>
        <fullName evidence="4">DUF599 domain-containing protein</fullName>
    </recommendedName>
</protein>
<dbReference type="OrthoDB" id="9806874at2"/>
<feature type="transmembrane region" description="Helical" evidence="1">
    <location>
        <begin position="188"/>
        <end position="216"/>
    </location>
</feature>
<organism evidence="2 3">
    <name type="scientific">Pelagimonas varians</name>
    <dbReference type="NCBI Taxonomy" id="696760"/>
    <lineage>
        <taxon>Bacteria</taxon>
        <taxon>Pseudomonadati</taxon>
        <taxon>Pseudomonadota</taxon>
        <taxon>Alphaproteobacteria</taxon>
        <taxon>Rhodobacterales</taxon>
        <taxon>Roseobacteraceae</taxon>
        <taxon>Pelagimonas</taxon>
    </lineage>
</organism>
<name>A0A238KKQ7_9RHOB</name>
<dbReference type="Proteomes" id="UP000220836">
    <property type="component" value="Unassembled WGS sequence"/>
</dbReference>
<gene>
    <name evidence="2" type="ORF">PEV8663_02640</name>
</gene>
<dbReference type="EMBL" id="FXYH01000009">
    <property type="protein sequence ID" value="SMX43310.1"/>
    <property type="molecule type" value="Genomic_DNA"/>
</dbReference>
<feature type="transmembrane region" description="Helical" evidence="1">
    <location>
        <begin position="12"/>
        <end position="32"/>
    </location>
</feature>